<reference evidence="3" key="1">
    <citation type="submission" date="2023-10" db="EMBL/GenBank/DDBJ databases">
        <authorList>
            <person name="Noh H."/>
        </authorList>
    </citation>
    <scope>NUCLEOTIDE SEQUENCE</scope>
    <source>
        <strain evidence="3">DUCC4014</strain>
    </source>
</reference>
<dbReference type="Gene3D" id="3.80.10.10">
    <property type="entry name" value="Ribonuclease Inhibitor"/>
    <property type="match status" value="1"/>
</dbReference>
<dbReference type="InterPro" id="IPR032675">
    <property type="entry name" value="LRR_dom_sf"/>
</dbReference>
<keyword evidence="2" id="KW-1133">Transmembrane helix</keyword>
<sequence length="345" mass="38088">MSPTMSLYLFLAAMFYSCAAGTIVAAHVGIIFAFAWFGFIRPAGNLWHGRPGDAQGIAYVSNEVARNNIAVLGGVMEGSMVSERGVPLGPDNIALIFHDMMFPKPGRPAIHSDPSSIYRICFNGNSLGDGGLLLALKFASKFPGLHILELPNNGIKLAFGQEEMERVLTYVRESSITSLNLSGNDFSSTVSLQKFSLLLSELANKHSMHELAFSGCNLGTEHCRALASFILSPAAHQLELLFLNANDFSLGDHAILFRAAKQNFSILSFSSWDEEEVYKVENYEDLLKHEVPADLKRSLRFGDELSIYFDAICYRNELLRQAQEADSEVTDDEWETDGEREESVG</sequence>
<keyword evidence="2" id="KW-0812">Transmembrane</keyword>
<dbReference type="GeneID" id="87809330"/>
<name>A0AAF0Y9F6_9TREE</name>
<evidence type="ECO:0000256" key="1">
    <source>
        <dbReference type="SAM" id="MobiDB-lite"/>
    </source>
</evidence>
<dbReference type="EMBL" id="CP086717">
    <property type="protein sequence ID" value="WOO82623.1"/>
    <property type="molecule type" value="Genomic_DNA"/>
</dbReference>
<gene>
    <name evidence="3" type="ORF">LOC62_04G006103</name>
</gene>
<evidence type="ECO:0000313" key="4">
    <source>
        <dbReference type="Proteomes" id="UP000827549"/>
    </source>
</evidence>
<organism evidence="3 4">
    <name type="scientific">Vanrija pseudolonga</name>
    <dbReference type="NCBI Taxonomy" id="143232"/>
    <lineage>
        <taxon>Eukaryota</taxon>
        <taxon>Fungi</taxon>
        <taxon>Dikarya</taxon>
        <taxon>Basidiomycota</taxon>
        <taxon>Agaricomycotina</taxon>
        <taxon>Tremellomycetes</taxon>
        <taxon>Trichosporonales</taxon>
        <taxon>Trichosporonaceae</taxon>
        <taxon>Vanrija</taxon>
    </lineage>
</organism>
<feature type="transmembrane region" description="Helical" evidence="2">
    <location>
        <begin position="7"/>
        <end position="37"/>
    </location>
</feature>
<proteinExistence type="predicted"/>
<accession>A0AAF0Y9F6</accession>
<protein>
    <submittedName>
        <fullName evidence="3">Uncharacterized protein</fullName>
    </submittedName>
</protein>
<dbReference type="SUPFAM" id="SSF52047">
    <property type="entry name" value="RNI-like"/>
    <property type="match status" value="1"/>
</dbReference>
<evidence type="ECO:0000256" key="2">
    <source>
        <dbReference type="SAM" id="Phobius"/>
    </source>
</evidence>
<dbReference type="AlphaFoldDB" id="A0AAF0Y9F6"/>
<evidence type="ECO:0000313" key="3">
    <source>
        <dbReference type="EMBL" id="WOO82623.1"/>
    </source>
</evidence>
<feature type="compositionally biased region" description="Acidic residues" evidence="1">
    <location>
        <begin position="325"/>
        <end position="345"/>
    </location>
</feature>
<dbReference type="RefSeq" id="XP_062628655.1">
    <property type="nucleotide sequence ID" value="XM_062772671.1"/>
</dbReference>
<keyword evidence="2" id="KW-0472">Membrane</keyword>
<dbReference type="Proteomes" id="UP000827549">
    <property type="component" value="Chromosome 4"/>
</dbReference>
<feature type="region of interest" description="Disordered" evidence="1">
    <location>
        <begin position="324"/>
        <end position="345"/>
    </location>
</feature>
<keyword evidence="4" id="KW-1185">Reference proteome</keyword>